<keyword evidence="2" id="KW-1185">Reference proteome</keyword>
<protein>
    <submittedName>
        <fullName evidence="1">Uncharacterized protein</fullName>
    </submittedName>
</protein>
<name>A0A1E3P1U5_WICAA</name>
<dbReference type="RefSeq" id="XP_019038666.1">
    <property type="nucleotide sequence ID" value="XM_019180465.1"/>
</dbReference>
<proteinExistence type="predicted"/>
<accession>A0A1E3P1U5</accession>
<dbReference type="OrthoDB" id="3980856at2759"/>
<evidence type="ECO:0000313" key="2">
    <source>
        <dbReference type="Proteomes" id="UP000094112"/>
    </source>
</evidence>
<sequence length="698" mass="80745">MGRILHSLGLVEIIVLREMSLNKGKSYLAEFWPYSTAEAKEHYAISRKDATKSKRPSQSDATFDEFAGVFKNQLLEFYTSKQRKLNLNVHDLYKYVFQDYSRVFKLLDNGTILLLAHCELKNLSPKDTPYILGIFECLLNETTKQKHFDDTHSKDQIPSQDDYLLVMKPIGILLINHLKYNKLSTDKLESVATFTCKVIQHCLSTTALLDAWFDVALKEPDVVYLLFKNRLPANCFPPYEIAKDFLFMGDLLFQISKEALLSIVLASGFNKNLENWILMSEFPGLVITGLLSNFNQICYNEILLSNYKNDFDEILLENENFKEFNEYIKFIMDILSYSTHDSVKIVFLNCFQSRFINPVLEYYSLNDTYHVNIIFLLSHTINQLISIPEFSRSCPITQFIVEELIEKCIDTSTPNKTSLIDIFKDALLQPTENTILTISSFNLLSSFCKARQVSLVLKLFGFEPFIVDIGACVIKSDSNTNDLCNLVKLIEHGEPSYKTVLVDKLEEGYTWIYKVGKNGDPQNPTSSRTWLKFDFSKELPLLILSHFVRFFTNPYTVNRSLLNLLKCITSFNHGKIFDFVLNDTSGPTETFFYEIFTFLWESLEDYSSKYYCGRVVAPIVTPTSHILYLFRSYDKVIADNLEEWYKQGAKNPIKLETLALNMELFKGFVIDLYSIHKTRNLEHRVFQKLETSKSHEIS</sequence>
<dbReference type="EMBL" id="KV454211">
    <property type="protein sequence ID" value="ODQ59459.1"/>
    <property type="molecule type" value="Genomic_DNA"/>
</dbReference>
<dbReference type="GeneID" id="30197711"/>
<dbReference type="AlphaFoldDB" id="A0A1E3P1U5"/>
<gene>
    <name evidence="1" type="ORF">WICANDRAFT_106227</name>
</gene>
<organism evidence="1 2">
    <name type="scientific">Wickerhamomyces anomalus (strain ATCC 58044 / CBS 1984 / NCYC 433 / NRRL Y-366-8)</name>
    <name type="common">Yeast</name>
    <name type="synonym">Hansenula anomala</name>
    <dbReference type="NCBI Taxonomy" id="683960"/>
    <lineage>
        <taxon>Eukaryota</taxon>
        <taxon>Fungi</taxon>
        <taxon>Dikarya</taxon>
        <taxon>Ascomycota</taxon>
        <taxon>Saccharomycotina</taxon>
        <taxon>Saccharomycetes</taxon>
        <taxon>Phaffomycetales</taxon>
        <taxon>Wickerhamomycetaceae</taxon>
        <taxon>Wickerhamomyces</taxon>
    </lineage>
</organism>
<evidence type="ECO:0000313" key="1">
    <source>
        <dbReference type="EMBL" id="ODQ59459.1"/>
    </source>
</evidence>
<dbReference type="Proteomes" id="UP000094112">
    <property type="component" value="Unassembled WGS sequence"/>
</dbReference>
<reference evidence="1 2" key="1">
    <citation type="journal article" date="2016" name="Proc. Natl. Acad. Sci. U.S.A.">
        <title>Comparative genomics of biotechnologically important yeasts.</title>
        <authorList>
            <person name="Riley R."/>
            <person name="Haridas S."/>
            <person name="Wolfe K.H."/>
            <person name="Lopes M.R."/>
            <person name="Hittinger C.T."/>
            <person name="Goeker M."/>
            <person name="Salamov A.A."/>
            <person name="Wisecaver J.H."/>
            <person name="Long T.M."/>
            <person name="Calvey C.H."/>
            <person name="Aerts A.L."/>
            <person name="Barry K.W."/>
            <person name="Choi C."/>
            <person name="Clum A."/>
            <person name="Coughlan A.Y."/>
            <person name="Deshpande S."/>
            <person name="Douglass A.P."/>
            <person name="Hanson S.J."/>
            <person name="Klenk H.-P."/>
            <person name="LaButti K.M."/>
            <person name="Lapidus A."/>
            <person name="Lindquist E.A."/>
            <person name="Lipzen A.M."/>
            <person name="Meier-Kolthoff J.P."/>
            <person name="Ohm R.A."/>
            <person name="Otillar R.P."/>
            <person name="Pangilinan J.L."/>
            <person name="Peng Y."/>
            <person name="Rokas A."/>
            <person name="Rosa C.A."/>
            <person name="Scheuner C."/>
            <person name="Sibirny A.A."/>
            <person name="Slot J.C."/>
            <person name="Stielow J.B."/>
            <person name="Sun H."/>
            <person name="Kurtzman C.P."/>
            <person name="Blackwell M."/>
            <person name="Grigoriev I.V."/>
            <person name="Jeffries T.W."/>
        </authorList>
    </citation>
    <scope>NUCLEOTIDE SEQUENCE [LARGE SCALE GENOMIC DNA]</scope>
    <source>
        <strain evidence="2">ATCC 58044 / CBS 1984 / NCYC 433 / NRRL Y-366-8</strain>
    </source>
</reference>